<reference evidence="14" key="2">
    <citation type="submission" date="2021-04" db="EMBL/GenBank/DDBJ databases">
        <authorList>
            <person name="Gilroy R."/>
        </authorList>
    </citation>
    <scope>NUCLEOTIDE SEQUENCE</scope>
    <source>
        <strain evidence="14">ChiHecec2B26-446</strain>
    </source>
</reference>
<comment type="subcellular location">
    <subcellularLocation>
        <location evidence="10">Cell membrane</location>
        <topology evidence="10">Multi-pass membrane protein</topology>
    </subcellularLocation>
    <subcellularLocation>
        <location evidence="1 12">Membrane</location>
        <topology evidence="1 12">Multi-pass membrane protein</topology>
    </subcellularLocation>
</comment>
<evidence type="ECO:0000313" key="15">
    <source>
        <dbReference type="Proteomes" id="UP000886752"/>
    </source>
</evidence>
<dbReference type="AlphaFoldDB" id="A0A9D1PVG5"/>
<proteinExistence type="inferred from homology"/>
<comment type="caution">
    <text evidence="10">Lacks conserved residue(s) required for the propagation of feature annotation.</text>
</comment>
<evidence type="ECO:0000256" key="3">
    <source>
        <dbReference type="ARBA" id="ARBA00022448"/>
    </source>
</evidence>
<keyword evidence="7 10" id="KW-0811">Translocation</keyword>
<dbReference type="GO" id="GO:0006605">
    <property type="term" value="P:protein targeting"/>
    <property type="evidence" value="ECO:0007669"/>
    <property type="project" value="UniProtKB-UniRule"/>
</dbReference>
<dbReference type="PROSITE" id="PS00756">
    <property type="entry name" value="SECY_2"/>
    <property type="match status" value="1"/>
</dbReference>
<dbReference type="PIRSF" id="PIRSF004557">
    <property type="entry name" value="SecY"/>
    <property type="match status" value="1"/>
</dbReference>
<dbReference type="GO" id="GO:0065002">
    <property type="term" value="P:intracellular protein transmembrane transport"/>
    <property type="evidence" value="ECO:0007669"/>
    <property type="project" value="UniProtKB-UniRule"/>
</dbReference>
<comment type="subunit">
    <text evidence="10">Component of the Sec protein translocase complex. Heterotrimer consisting of SecY, SecE and SecG subunits. The heterotrimers can form oligomers, although 1 heterotrimer is thought to be able to translocate proteins. Interacts with the ribosome. Interacts with SecDF, and other proteins may be involved. Interacts with SecA.</text>
</comment>
<dbReference type="PANTHER" id="PTHR10906">
    <property type="entry name" value="SECY/SEC61-ALPHA FAMILY MEMBER"/>
    <property type="match status" value="1"/>
</dbReference>
<keyword evidence="3 10" id="KW-0813">Transport</keyword>
<evidence type="ECO:0000256" key="4">
    <source>
        <dbReference type="ARBA" id="ARBA00022692"/>
    </source>
</evidence>
<feature type="transmembrane region" description="Helical" evidence="10">
    <location>
        <begin position="115"/>
        <end position="134"/>
    </location>
</feature>
<evidence type="ECO:0000256" key="11">
    <source>
        <dbReference type="RuleBase" id="RU000537"/>
    </source>
</evidence>
<feature type="transmembrane region" description="Helical" evidence="10">
    <location>
        <begin position="213"/>
        <end position="235"/>
    </location>
</feature>
<evidence type="ECO:0000256" key="2">
    <source>
        <dbReference type="ARBA" id="ARBA00005751"/>
    </source>
</evidence>
<dbReference type="EMBL" id="DXHV01000043">
    <property type="protein sequence ID" value="HIW00340.1"/>
    <property type="molecule type" value="Genomic_DNA"/>
</dbReference>
<evidence type="ECO:0000256" key="1">
    <source>
        <dbReference type="ARBA" id="ARBA00004141"/>
    </source>
</evidence>
<dbReference type="Proteomes" id="UP000886752">
    <property type="component" value="Unassembled WGS sequence"/>
</dbReference>
<feature type="transmembrane region" description="Helical" evidence="10">
    <location>
        <begin position="154"/>
        <end position="173"/>
    </location>
</feature>
<feature type="transmembrane region" description="Helical" evidence="10">
    <location>
        <begin position="309"/>
        <end position="331"/>
    </location>
</feature>
<dbReference type="InterPro" id="IPR002208">
    <property type="entry name" value="SecY/SEC61-alpha"/>
</dbReference>
<evidence type="ECO:0000256" key="13">
    <source>
        <dbReference type="RuleBase" id="RU004349"/>
    </source>
</evidence>
<feature type="transmembrane region" description="Helical" evidence="10">
    <location>
        <begin position="180"/>
        <end position="201"/>
    </location>
</feature>
<organism evidence="14 15">
    <name type="scientific">Candidatus Desulfovibrio intestinipullorum</name>
    <dbReference type="NCBI Taxonomy" id="2838536"/>
    <lineage>
        <taxon>Bacteria</taxon>
        <taxon>Pseudomonadati</taxon>
        <taxon>Thermodesulfobacteriota</taxon>
        <taxon>Desulfovibrionia</taxon>
        <taxon>Desulfovibrionales</taxon>
        <taxon>Desulfovibrionaceae</taxon>
        <taxon>Desulfovibrio</taxon>
    </lineage>
</organism>
<dbReference type="GO" id="GO:0005886">
    <property type="term" value="C:plasma membrane"/>
    <property type="evidence" value="ECO:0007669"/>
    <property type="project" value="UniProtKB-SubCell"/>
</dbReference>
<dbReference type="PROSITE" id="PS00755">
    <property type="entry name" value="SECY_1"/>
    <property type="match status" value="1"/>
</dbReference>
<keyword evidence="8 10" id="KW-0472">Membrane</keyword>
<keyword evidence="5 10" id="KW-0653">Protein transport</keyword>
<dbReference type="InterPro" id="IPR026593">
    <property type="entry name" value="SecY"/>
</dbReference>
<comment type="caution">
    <text evidence="14">The sequence shown here is derived from an EMBL/GenBank/DDBJ whole genome shotgun (WGS) entry which is preliminary data.</text>
</comment>
<dbReference type="Gene3D" id="1.10.3370.10">
    <property type="entry name" value="SecY subunit domain"/>
    <property type="match status" value="1"/>
</dbReference>
<evidence type="ECO:0000256" key="5">
    <source>
        <dbReference type="ARBA" id="ARBA00022927"/>
    </source>
</evidence>
<evidence type="ECO:0000313" key="14">
    <source>
        <dbReference type="EMBL" id="HIW00340.1"/>
    </source>
</evidence>
<gene>
    <name evidence="10 14" type="primary">secY</name>
    <name evidence="14" type="ORF">H9894_04035</name>
</gene>
<evidence type="ECO:0000256" key="12">
    <source>
        <dbReference type="RuleBase" id="RU003484"/>
    </source>
</evidence>
<keyword evidence="10" id="KW-1003">Cell membrane</keyword>
<evidence type="ECO:0000256" key="9">
    <source>
        <dbReference type="ARBA" id="ARBA00039733"/>
    </source>
</evidence>
<sequence>MAQPKDLTPGQASLAKRLGWTLFLLCCYRVGVHVPIPGVDAQAIASFFEQMSGTIFALFDIFSGGGLSNVSIFALGVMPYISASIIMQLLQVVSPTIKRLYKEEGQAGRRKITQYTRYLTVVITLIQGLGIAVGLERMTSPAGLPVVLHPGMNFLIVTMLTFCAGSILIMWIGEQITDKGIGNGISLIIFCGIVVGIPRGIIQSVELIRTGDISLFLAICILLLMAAVVVFIVFVERAQRRIPISYAKRQVGKKIFGGQNTHLPLRLNTAGVIPPIFASSLLLFPATIGQFSQNEYVRQVTDFFAPMGLVYNIFYVALIFFFCYFYTAIIFDPKDMAENLKKNGGFIPGIRPGENTQNYIDTVLSRLTLSGGIYIAGVSLLPMLLIAQFNVPFYFGGTSLLILVGVAMDFMNQIESHLINSQYAGLMEKARKTGRLAR</sequence>
<dbReference type="FunFam" id="1.10.3370.10:FF:000001">
    <property type="entry name" value="Preprotein translocase subunit SecY"/>
    <property type="match status" value="1"/>
</dbReference>
<accession>A0A9D1PVG5</accession>
<evidence type="ECO:0000256" key="10">
    <source>
        <dbReference type="HAMAP-Rule" id="MF_01465"/>
    </source>
</evidence>
<evidence type="ECO:0000256" key="7">
    <source>
        <dbReference type="ARBA" id="ARBA00023010"/>
    </source>
</evidence>
<keyword evidence="6 10" id="KW-1133">Transmembrane helix</keyword>
<comment type="similarity">
    <text evidence="2 10 13">Belongs to the SecY/SEC61-alpha family.</text>
</comment>
<dbReference type="NCBIfam" id="TIGR00967">
    <property type="entry name" value="3a0501s007"/>
    <property type="match status" value="1"/>
</dbReference>
<reference evidence="14" key="1">
    <citation type="journal article" date="2021" name="PeerJ">
        <title>Extensive microbial diversity within the chicken gut microbiome revealed by metagenomics and culture.</title>
        <authorList>
            <person name="Gilroy R."/>
            <person name="Ravi A."/>
            <person name="Getino M."/>
            <person name="Pursley I."/>
            <person name="Horton D.L."/>
            <person name="Alikhan N.F."/>
            <person name="Baker D."/>
            <person name="Gharbi K."/>
            <person name="Hall N."/>
            <person name="Watson M."/>
            <person name="Adriaenssens E.M."/>
            <person name="Foster-Nyarko E."/>
            <person name="Jarju S."/>
            <person name="Secka A."/>
            <person name="Antonio M."/>
            <person name="Oren A."/>
            <person name="Chaudhuri R.R."/>
            <person name="La Ragione R."/>
            <person name="Hildebrand F."/>
            <person name="Pallen M.J."/>
        </authorList>
    </citation>
    <scope>NUCLEOTIDE SEQUENCE</scope>
    <source>
        <strain evidence="14">ChiHecec2B26-446</strain>
    </source>
</reference>
<dbReference type="Pfam" id="PF00344">
    <property type="entry name" value="SecY"/>
    <property type="match status" value="1"/>
</dbReference>
<protein>
    <recommendedName>
        <fullName evidence="9 10">Protein translocase subunit SecY</fullName>
    </recommendedName>
</protein>
<dbReference type="SUPFAM" id="SSF103491">
    <property type="entry name" value="Preprotein translocase SecY subunit"/>
    <property type="match status" value="1"/>
</dbReference>
<evidence type="ECO:0000256" key="8">
    <source>
        <dbReference type="ARBA" id="ARBA00023136"/>
    </source>
</evidence>
<dbReference type="PRINTS" id="PR00303">
    <property type="entry name" value="SECYTRNLCASE"/>
</dbReference>
<keyword evidence="4 10" id="KW-0812">Transmembrane</keyword>
<feature type="transmembrane region" description="Helical" evidence="10">
    <location>
        <begin position="393"/>
        <end position="411"/>
    </location>
</feature>
<dbReference type="InterPro" id="IPR023201">
    <property type="entry name" value="SecY_dom_sf"/>
</dbReference>
<name>A0A9D1PVG5_9BACT</name>
<dbReference type="HAMAP" id="MF_01465">
    <property type="entry name" value="SecY"/>
    <property type="match status" value="1"/>
</dbReference>
<dbReference type="GO" id="GO:0043952">
    <property type="term" value="P:protein transport by the Sec complex"/>
    <property type="evidence" value="ECO:0007669"/>
    <property type="project" value="UniProtKB-UniRule"/>
</dbReference>
<comment type="function">
    <text evidence="10 11">The central subunit of the protein translocation channel SecYEG. Consists of two halves formed by TMs 1-5 and 6-10. These two domains form a lateral gate at the front which open onto the bilayer between TMs 2 and 7, and are clamped together by SecE at the back. The channel is closed by both a pore ring composed of hydrophobic SecY resides and a short helix (helix 2A) on the extracellular side of the membrane which forms a plug. The plug probably moves laterally to allow the channel to open. The ring and the pore may move independently.</text>
</comment>
<evidence type="ECO:0000256" key="6">
    <source>
        <dbReference type="ARBA" id="ARBA00022989"/>
    </source>
</evidence>
<dbReference type="InterPro" id="IPR030659">
    <property type="entry name" value="SecY_CS"/>
</dbReference>